<dbReference type="PANTHER" id="PTHR34921">
    <property type="entry name" value="MEIOTIC RECOMBINATION PROTEIN REC114"/>
    <property type="match status" value="1"/>
</dbReference>
<proteinExistence type="predicted"/>
<protein>
    <recommendedName>
        <fullName evidence="3">REC114 meiotic recombination protein</fullName>
    </recommendedName>
</protein>
<evidence type="ECO:0008006" key="3">
    <source>
        <dbReference type="Google" id="ProtNLM"/>
    </source>
</evidence>
<dbReference type="CTD" id="283677"/>
<evidence type="ECO:0000313" key="2">
    <source>
        <dbReference type="Proteomes" id="UP000261600"/>
    </source>
</evidence>
<dbReference type="Proteomes" id="UP000261600">
    <property type="component" value="Unplaced"/>
</dbReference>
<dbReference type="PANTHER" id="PTHR34921:SF1">
    <property type="entry name" value="MEIOTIC RECOMBINATION PROTEIN REC114"/>
    <property type="match status" value="1"/>
</dbReference>
<dbReference type="KEGG" id="malb:109955840"/>
<dbReference type="GeneID" id="109955840"/>
<dbReference type="Ensembl" id="ENSMALT00000018258.1">
    <property type="protein sequence ID" value="ENSMALP00000017909.1"/>
    <property type="gene ID" value="ENSMALG00000012499.1"/>
</dbReference>
<reference evidence="1" key="2">
    <citation type="submission" date="2025-09" db="UniProtKB">
        <authorList>
            <consortium name="Ensembl"/>
        </authorList>
    </citation>
    <scope>IDENTIFICATION</scope>
</reference>
<dbReference type="RefSeq" id="XP_020448039.1">
    <property type="nucleotide sequence ID" value="XM_020592383.1"/>
</dbReference>
<name>A0A3Q3JFD4_MONAL</name>
<dbReference type="STRING" id="43700.ENSMALP00000017909"/>
<dbReference type="RefSeq" id="XP_020448037.1">
    <property type="nucleotide sequence ID" value="XM_020592381.1"/>
</dbReference>
<dbReference type="AlphaFoldDB" id="A0A3Q3JFD4"/>
<keyword evidence="2" id="KW-1185">Reference proteome</keyword>
<accession>A0A3Q3JFD4</accession>
<evidence type="ECO:0000313" key="1">
    <source>
        <dbReference type="Ensembl" id="ENSMALP00000017909.1"/>
    </source>
</evidence>
<dbReference type="Pfam" id="PF15165">
    <property type="entry name" value="REC114-like"/>
    <property type="match status" value="2"/>
</dbReference>
<dbReference type="InterPro" id="IPR029168">
    <property type="entry name" value="REC114L"/>
</dbReference>
<reference evidence="1" key="1">
    <citation type="submission" date="2025-08" db="UniProtKB">
        <authorList>
            <consortium name="Ensembl"/>
        </authorList>
    </citation>
    <scope>IDENTIFICATION</scope>
</reference>
<dbReference type="OrthoDB" id="6479200at2759"/>
<organism evidence="1 2">
    <name type="scientific">Monopterus albus</name>
    <name type="common">Swamp eel</name>
    <dbReference type="NCBI Taxonomy" id="43700"/>
    <lineage>
        <taxon>Eukaryota</taxon>
        <taxon>Metazoa</taxon>
        <taxon>Chordata</taxon>
        <taxon>Craniata</taxon>
        <taxon>Vertebrata</taxon>
        <taxon>Euteleostomi</taxon>
        <taxon>Actinopterygii</taxon>
        <taxon>Neopterygii</taxon>
        <taxon>Teleostei</taxon>
        <taxon>Neoteleostei</taxon>
        <taxon>Acanthomorphata</taxon>
        <taxon>Anabantaria</taxon>
        <taxon>Synbranchiformes</taxon>
        <taxon>Synbranchidae</taxon>
        <taxon>Monopterus</taxon>
    </lineage>
</organism>
<sequence>MATGRVWKLKRYGRLVPASREIRRELWKVFEVKRDKPEIVLTIVESGYLLVSQGQESLDTIFLVTGSDSLKVHQRSDNLMLRLTLEGESRLIRMQFDGRSRAEAIKECSSALEKLMEYVPVTTEDDAPLPSNQPPSETSRVTAMGVEPEVVPGSLSLKRLAQHYLGEAAVTLPRAYYHGSLEQGDLEPLLRVCLLDPSFPAFVEKVEEELKKLVQE</sequence>